<feature type="compositionally biased region" description="Low complexity" evidence="5">
    <location>
        <begin position="58"/>
        <end position="68"/>
    </location>
</feature>
<evidence type="ECO:0000256" key="2">
    <source>
        <dbReference type="ARBA" id="ARBA00022801"/>
    </source>
</evidence>
<accession>A0AAD9DH52</accession>
<proteinExistence type="predicted"/>
<evidence type="ECO:0000256" key="3">
    <source>
        <dbReference type="ARBA" id="ARBA00023204"/>
    </source>
</evidence>
<dbReference type="InterPro" id="IPR011257">
    <property type="entry name" value="DNA_glycosylase"/>
</dbReference>
<feature type="compositionally biased region" description="Polar residues" evidence="5">
    <location>
        <begin position="33"/>
        <end position="57"/>
    </location>
</feature>
<feature type="region of interest" description="Disordered" evidence="5">
    <location>
        <begin position="134"/>
        <end position="174"/>
    </location>
</feature>
<feature type="compositionally biased region" description="Polar residues" evidence="5">
    <location>
        <begin position="147"/>
        <end position="157"/>
    </location>
</feature>
<evidence type="ECO:0000313" key="7">
    <source>
        <dbReference type="Proteomes" id="UP001224775"/>
    </source>
</evidence>
<dbReference type="GO" id="GO:0005634">
    <property type="term" value="C:nucleus"/>
    <property type="evidence" value="ECO:0007669"/>
    <property type="project" value="TreeGrafter"/>
</dbReference>
<comment type="caution">
    <text evidence="6">The sequence shown here is derived from an EMBL/GenBank/DDBJ whole genome shotgun (WGS) entry which is preliminary data.</text>
</comment>
<dbReference type="EMBL" id="JATAAI010000005">
    <property type="protein sequence ID" value="KAK1745904.1"/>
    <property type="molecule type" value="Genomic_DNA"/>
</dbReference>
<dbReference type="Proteomes" id="UP001224775">
    <property type="component" value="Unassembled WGS sequence"/>
</dbReference>
<dbReference type="PANTHER" id="PTHR43286:SF1">
    <property type="entry name" value="ENDONUCLEASE III-LIKE PROTEIN 1"/>
    <property type="match status" value="1"/>
</dbReference>
<evidence type="ECO:0000256" key="4">
    <source>
        <dbReference type="ARBA" id="ARBA00023295"/>
    </source>
</evidence>
<keyword evidence="1" id="KW-0227">DNA damage</keyword>
<dbReference type="AlphaFoldDB" id="A0AAD9DH52"/>
<organism evidence="6 7">
    <name type="scientific">Skeletonema marinoi</name>
    <dbReference type="NCBI Taxonomy" id="267567"/>
    <lineage>
        <taxon>Eukaryota</taxon>
        <taxon>Sar</taxon>
        <taxon>Stramenopiles</taxon>
        <taxon>Ochrophyta</taxon>
        <taxon>Bacillariophyta</taxon>
        <taxon>Coscinodiscophyceae</taxon>
        <taxon>Thalassiosirophycidae</taxon>
        <taxon>Thalassiosirales</taxon>
        <taxon>Skeletonemataceae</taxon>
        <taxon>Skeletonema</taxon>
        <taxon>Skeletonema marinoi-dohrnii complex</taxon>
    </lineage>
</organism>
<dbReference type="GO" id="GO:0006285">
    <property type="term" value="P:base-excision repair, AP site formation"/>
    <property type="evidence" value="ECO:0007669"/>
    <property type="project" value="TreeGrafter"/>
</dbReference>
<keyword evidence="4" id="KW-0326">Glycosidase</keyword>
<protein>
    <recommendedName>
        <fullName evidence="8">HhH-GPD domain-containing protein</fullName>
    </recommendedName>
</protein>
<dbReference type="GO" id="GO:0000703">
    <property type="term" value="F:oxidized pyrimidine nucleobase lesion DNA N-glycosylase activity"/>
    <property type="evidence" value="ECO:0007669"/>
    <property type="project" value="TreeGrafter"/>
</dbReference>
<keyword evidence="2" id="KW-0378">Hydrolase</keyword>
<feature type="compositionally biased region" description="Basic and acidic residues" evidence="5">
    <location>
        <begin position="89"/>
        <end position="99"/>
    </location>
</feature>
<dbReference type="PANTHER" id="PTHR43286">
    <property type="entry name" value="ENDONUCLEASE III-LIKE PROTEIN 1"/>
    <property type="match status" value="1"/>
</dbReference>
<dbReference type="GO" id="GO:0003906">
    <property type="term" value="F:DNA-(apurinic or apyrimidinic site) endonuclease activity"/>
    <property type="evidence" value="ECO:0007669"/>
    <property type="project" value="TreeGrafter"/>
</dbReference>
<evidence type="ECO:0000313" key="6">
    <source>
        <dbReference type="EMBL" id="KAK1745904.1"/>
    </source>
</evidence>
<evidence type="ECO:0000256" key="1">
    <source>
        <dbReference type="ARBA" id="ARBA00022763"/>
    </source>
</evidence>
<keyword evidence="3" id="KW-0234">DNA repair</keyword>
<gene>
    <name evidence="6" type="ORF">QTG54_003828</name>
</gene>
<sequence length="346" mass="38287">MIEEEWEQPVGLTAEHSICVGDSSSDDEGDHVTSCNDNPINNDEAGQTDGGTTINRASSISSYFKSSSAPEQEDAAAESRAQIMTDPISDPKRSIDNKPEPPLPQTSENTDNQNDSSSNPFAAFAFNADETSSISTSWQSKKRTLQIPHNTTSSTARSQKKVKQVKQSLKQKDNKKTWSIAELQTQSTKTAEGDEQLEKEEHRQVLIQKWHSFSDPTAPIEERRFQVLIAARIHARCQEPIVHKAMLRLREYFANQEDTNEGTAQSLSAQCLSQCDPESDIAPLLSSVLFGNVKAQHVVQAAQEVLSKFRGQVPESMTSLQDITGIGPKLSQILNIVNRRDTYTQA</sequence>
<dbReference type="SUPFAM" id="SSF48150">
    <property type="entry name" value="DNA-glycosylase"/>
    <property type="match status" value="1"/>
</dbReference>
<name>A0AAD9DH52_9STRA</name>
<reference evidence="6" key="1">
    <citation type="submission" date="2023-06" db="EMBL/GenBank/DDBJ databases">
        <title>Survivors Of The Sea: Transcriptome response of Skeletonema marinoi to long-term dormancy.</title>
        <authorList>
            <person name="Pinder M.I.M."/>
            <person name="Kourtchenko O."/>
            <person name="Robertson E.K."/>
            <person name="Larsson T."/>
            <person name="Maumus F."/>
            <person name="Osuna-Cruz C.M."/>
            <person name="Vancaester E."/>
            <person name="Stenow R."/>
            <person name="Vandepoele K."/>
            <person name="Ploug H."/>
            <person name="Bruchert V."/>
            <person name="Godhe A."/>
            <person name="Topel M."/>
        </authorList>
    </citation>
    <scope>NUCLEOTIDE SEQUENCE</scope>
    <source>
        <strain evidence="6">R05AC</strain>
    </source>
</reference>
<keyword evidence="7" id="KW-1185">Reference proteome</keyword>
<feature type="region of interest" description="Disordered" evidence="5">
    <location>
        <begin position="1"/>
        <end position="121"/>
    </location>
</feature>
<dbReference type="Gene3D" id="1.10.340.30">
    <property type="entry name" value="Hypothetical protein, domain 2"/>
    <property type="match status" value="1"/>
</dbReference>
<dbReference type="GO" id="GO:0006289">
    <property type="term" value="P:nucleotide-excision repair"/>
    <property type="evidence" value="ECO:0007669"/>
    <property type="project" value="TreeGrafter"/>
</dbReference>
<evidence type="ECO:0000256" key="5">
    <source>
        <dbReference type="SAM" id="MobiDB-lite"/>
    </source>
</evidence>
<evidence type="ECO:0008006" key="8">
    <source>
        <dbReference type="Google" id="ProtNLM"/>
    </source>
</evidence>